<evidence type="ECO:0000313" key="5">
    <source>
        <dbReference type="Proteomes" id="UP001175261"/>
    </source>
</evidence>
<keyword evidence="2" id="KW-0812">Transmembrane</keyword>
<name>A0AA39L7R8_SARSR</name>
<keyword evidence="2" id="KW-1133">Transmembrane helix</keyword>
<keyword evidence="2" id="KW-0472">Membrane</keyword>
<evidence type="ECO:0000256" key="3">
    <source>
        <dbReference type="SAM" id="SignalP"/>
    </source>
</evidence>
<dbReference type="EMBL" id="JAPDFR010000004">
    <property type="protein sequence ID" value="KAK0386989.1"/>
    <property type="molecule type" value="Genomic_DNA"/>
</dbReference>
<evidence type="ECO:0000256" key="2">
    <source>
        <dbReference type="SAM" id="Phobius"/>
    </source>
</evidence>
<evidence type="ECO:0000256" key="1">
    <source>
        <dbReference type="SAM" id="MobiDB-lite"/>
    </source>
</evidence>
<feature type="signal peptide" evidence="3">
    <location>
        <begin position="1"/>
        <end position="16"/>
    </location>
</feature>
<gene>
    <name evidence="4" type="ORF">NLU13_5303</name>
</gene>
<organism evidence="4 5">
    <name type="scientific">Sarocladium strictum</name>
    <name type="common">Black bundle disease fungus</name>
    <name type="synonym">Acremonium strictum</name>
    <dbReference type="NCBI Taxonomy" id="5046"/>
    <lineage>
        <taxon>Eukaryota</taxon>
        <taxon>Fungi</taxon>
        <taxon>Dikarya</taxon>
        <taxon>Ascomycota</taxon>
        <taxon>Pezizomycotina</taxon>
        <taxon>Sordariomycetes</taxon>
        <taxon>Hypocreomycetidae</taxon>
        <taxon>Hypocreales</taxon>
        <taxon>Sarocladiaceae</taxon>
        <taxon>Sarocladium</taxon>
    </lineage>
</organism>
<reference evidence="4" key="1">
    <citation type="submission" date="2022-10" db="EMBL/GenBank/DDBJ databases">
        <title>Determination and structural analysis of whole genome sequence of Sarocladium strictum F4-1.</title>
        <authorList>
            <person name="Hu L."/>
            <person name="Jiang Y."/>
        </authorList>
    </citation>
    <scope>NUCLEOTIDE SEQUENCE</scope>
    <source>
        <strain evidence="4">F4-1</strain>
    </source>
</reference>
<proteinExistence type="predicted"/>
<feature type="transmembrane region" description="Helical" evidence="2">
    <location>
        <begin position="178"/>
        <end position="205"/>
    </location>
</feature>
<evidence type="ECO:0000313" key="4">
    <source>
        <dbReference type="EMBL" id="KAK0386989.1"/>
    </source>
</evidence>
<dbReference type="Proteomes" id="UP001175261">
    <property type="component" value="Unassembled WGS sequence"/>
</dbReference>
<accession>A0AA39L7R8</accession>
<feature type="region of interest" description="Disordered" evidence="1">
    <location>
        <begin position="229"/>
        <end position="269"/>
    </location>
</feature>
<dbReference type="AlphaFoldDB" id="A0AA39L7R8"/>
<comment type="caution">
    <text evidence="4">The sequence shown here is derived from an EMBL/GenBank/DDBJ whole genome shotgun (WGS) entry which is preliminary data.</text>
</comment>
<keyword evidence="3" id="KW-0732">Signal</keyword>
<protein>
    <submittedName>
        <fullName evidence="4">Uncharacterized protein</fullName>
    </submittedName>
</protein>
<feature type="chain" id="PRO_5041316212" evidence="3">
    <location>
        <begin position="17"/>
        <end position="269"/>
    </location>
</feature>
<sequence length="269" mass="27880">MHSLAILALLAGTSLAAPASIADCLTSNAAHLASISTCTTDRSLLAHCLSNLDAPAAKEYIASCHIDAGCSAADASSDAESALGYCHDMISGADLRRRGGHDLGYMPLVGRQASQTGDDCLATYTVNTKVCDTVTSEGRISTQSCSDTTAQRSSCKPGKTCSMDSNGTNICMDLKDDLGVAGIVIAIIFASAIVIGIGALTFLCCKDRKQQKRLQAKAEATALARAATRKKRAAEMRQPLMSQQQLAPGPDTSALGGGAADPFHDTHRS</sequence>
<keyword evidence="5" id="KW-1185">Reference proteome</keyword>